<dbReference type="Proteomes" id="UP000259465">
    <property type="component" value="Chromosome"/>
</dbReference>
<dbReference type="KEGG" id="crz:D1345_09075"/>
<evidence type="ECO:0000256" key="6">
    <source>
        <dbReference type="SAM" id="Phobius"/>
    </source>
</evidence>
<sequence length="456" mass="47974">MSQEASSPGLRRSLSVTDVVLITVSGVTPASSIFVIAPFALQGAGSGAFLAFALAAALAVAFALCYAELGAAHPNAGGEYVIIERVFGRALSLQMYLLILCLLLFIPAVLATGAAPYLNSALGTRLDGAEVALAMIVLCFGIAVLDIKLNAWLTGSFLLLELAALALIAWLGFSEAQQPATVLWQPVKAAADGGPSAVSAATIFAMVGTAVFAYNGFGGAVYFAEDMRESGRPVARAVLAALSIVVLVELIPVTALILGAPSLAEMSRQADPINYVLSHLSSPTLARVISGGIFLSVFNAIIAIVVQSGRFLYSSGRDGLWPAPANRALQRIHPRFDTPWVATLALAIPSALLTFHSSLGDLASFTVIILMLNYLLLALAALRSRLGLHPHPYRMPGWPWPPLLAVVGSLALLWAVLRDAPARDWWIIGGIALTGLLLAGRKQPVAVLIVEEQKER</sequence>
<feature type="transmembrane region" description="Helical" evidence="6">
    <location>
        <begin position="95"/>
        <end position="117"/>
    </location>
</feature>
<evidence type="ECO:0000256" key="1">
    <source>
        <dbReference type="ARBA" id="ARBA00004651"/>
    </source>
</evidence>
<dbReference type="InterPro" id="IPR050367">
    <property type="entry name" value="APC_superfamily"/>
</dbReference>
<evidence type="ECO:0000313" key="8">
    <source>
        <dbReference type="Proteomes" id="UP000259465"/>
    </source>
</evidence>
<feature type="transmembrane region" description="Helical" evidence="6">
    <location>
        <begin position="423"/>
        <end position="440"/>
    </location>
</feature>
<feature type="transmembrane region" description="Helical" evidence="6">
    <location>
        <begin position="129"/>
        <end position="145"/>
    </location>
</feature>
<feature type="transmembrane region" description="Helical" evidence="6">
    <location>
        <begin position="398"/>
        <end position="417"/>
    </location>
</feature>
<dbReference type="InterPro" id="IPR002293">
    <property type="entry name" value="AA/rel_permease1"/>
</dbReference>
<organism evidence="7 8">
    <name type="scientific">Chromobacterium rhizoryzae</name>
    <dbReference type="NCBI Taxonomy" id="1778675"/>
    <lineage>
        <taxon>Bacteria</taxon>
        <taxon>Pseudomonadati</taxon>
        <taxon>Pseudomonadota</taxon>
        <taxon>Betaproteobacteria</taxon>
        <taxon>Neisseriales</taxon>
        <taxon>Chromobacteriaceae</taxon>
        <taxon>Chromobacterium</taxon>
    </lineage>
</organism>
<feature type="transmembrane region" description="Helical" evidence="6">
    <location>
        <begin position="340"/>
        <end position="359"/>
    </location>
</feature>
<evidence type="ECO:0000256" key="5">
    <source>
        <dbReference type="ARBA" id="ARBA00023136"/>
    </source>
</evidence>
<dbReference type="EMBL" id="CP031968">
    <property type="protein sequence ID" value="AXT46328.1"/>
    <property type="molecule type" value="Genomic_DNA"/>
</dbReference>
<keyword evidence="3 6" id="KW-0812">Transmembrane</keyword>
<reference evidence="7 8" key="1">
    <citation type="submission" date="2018-08" db="EMBL/GenBank/DDBJ databases">
        <title>Complete genome sequence of JP2-74.</title>
        <authorList>
            <person name="Wu L."/>
        </authorList>
    </citation>
    <scope>NUCLEOTIDE SEQUENCE [LARGE SCALE GENOMIC DNA]</scope>
    <source>
        <strain evidence="7 8">JP2-74</strain>
    </source>
</reference>
<keyword evidence="5 6" id="KW-0472">Membrane</keyword>
<feature type="transmembrane region" description="Helical" evidence="6">
    <location>
        <begin position="284"/>
        <end position="306"/>
    </location>
</feature>
<dbReference type="Pfam" id="PF13520">
    <property type="entry name" value="AA_permease_2"/>
    <property type="match status" value="1"/>
</dbReference>
<feature type="transmembrane region" description="Helical" evidence="6">
    <location>
        <begin position="20"/>
        <end position="41"/>
    </location>
</feature>
<protein>
    <submittedName>
        <fullName evidence="7">APC family permease</fullName>
    </submittedName>
</protein>
<dbReference type="PANTHER" id="PTHR42770:SF7">
    <property type="entry name" value="MEMBRANE PROTEIN"/>
    <property type="match status" value="1"/>
</dbReference>
<name>A0AAD0W933_9NEIS</name>
<gene>
    <name evidence="7" type="ORF">D1345_09075</name>
</gene>
<dbReference type="GO" id="GO:0022857">
    <property type="term" value="F:transmembrane transporter activity"/>
    <property type="evidence" value="ECO:0007669"/>
    <property type="project" value="InterPro"/>
</dbReference>
<feature type="transmembrane region" description="Helical" evidence="6">
    <location>
        <begin position="152"/>
        <end position="173"/>
    </location>
</feature>
<feature type="transmembrane region" description="Helical" evidence="6">
    <location>
        <begin position="365"/>
        <end position="386"/>
    </location>
</feature>
<evidence type="ECO:0000256" key="2">
    <source>
        <dbReference type="ARBA" id="ARBA00022475"/>
    </source>
</evidence>
<keyword evidence="4 6" id="KW-1133">Transmembrane helix</keyword>
<proteinExistence type="predicted"/>
<dbReference type="RefSeq" id="WP_118267271.1">
    <property type="nucleotide sequence ID" value="NZ_CP031968.1"/>
</dbReference>
<evidence type="ECO:0000256" key="4">
    <source>
        <dbReference type="ARBA" id="ARBA00022989"/>
    </source>
</evidence>
<evidence type="ECO:0000256" key="3">
    <source>
        <dbReference type="ARBA" id="ARBA00022692"/>
    </source>
</evidence>
<keyword evidence="2" id="KW-1003">Cell membrane</keyword>
<dbReference type="AlphaFoldDB" id="A0AAD0W933"/>
<dbReference type="PANTHER" id="PTHR42770">
    <property type="entry name" value="AMINO ACID TRANSPORTER-RELATED"/>
    <property type="match status" value="1"/>
</dbReference>
<feature type="transmembrane region" description="Helical" evidence="6">
    <location>
        <begin position="47"/>
        <end position="67"/>
    </location>
</feature>
<accession>A0AAD0W933</accession>
<comment type="subcellular location">
    <subcellularLocation>
        <location evidence="1">Cell membrane</location>
        <topology evidence="1">Multi-pass membrane protein</topology>
    </subcellularLocation>
</comment>
<dbReference type="Gene3D" id="1.20.1740.10">
    <property type="entry name" value="Amino acid/polyamine transporter I"/>
    <property type="match status" value="1"/>
</dbReference>
<evidence type="ECO:0000313" key="7">
    <source>
        <dbReference type="EMBL" id="AXT46328.1"/>
    </source>
</evidence>
<feature type="transmembrane region" description="Helical" evidence="6">
    <location>
        <begin position="238"/>
        <end position="264"/>
    </location>
</feature>
<dbReference type="GO" id="GO:0005886">
    <property type="term" value="C:plasma membrane"/>
    <property type="evidence" value="ECO:0007669"/>
    <property type="project" value="UniProtKB-SubCell"/>
</dbReference>
<dbReference type="PIRSF" id="PIRSF006060">
    <property type="entry name" value="AA_transporter"/>
    <property type="match status" value="1"/>
</dbReference>
<feature type="transmembrane region" description="Helical" evidence="6">
    <location>
        <begin position="193"/>
        <end position="217"/>
    </location>
</feature>
<keyword evidence="8" id="KW-1185">Reference proteome</keyword>